<evidence type="ECO:0000256" key="1">
    <source>
        <dbReference type="ARBA" id="ARBA00023015"/>
    </source>
</evidence>
<keyword evidence="1" id="KW-0805">Transcription regulation</keyword>
<organism evidence="4 5">
    <name type="scientific">Aspergillus homomorphus (strain CBS 101889)</name>
    <dbReference type="NCBI Taxonomy" id="1450537"/>
    <lineage>
        <taxon>Eukaryota</taxon>
        <taxon>Fungi</taxon>
        <taxon>Dikarya</taxon>
        <taxon>Ascomycota</taxon>
        <taxon>Pezizomycotina</taxon>
        <taxon>Eurotiomycetes</taxon>
        <taxon>Eurotiomycetidae</taxon>
        <taxon>Eurotiales</taxon>
        <taxon>Aspergillaceae</taxon>
        <taxon>Aspergillus</taxon>
        <taxon>Aspergillus subgen. Circumdati</taxon>
    </lineage>
</organism>
<evidence type="ECO:0000256" key="3">
    <source>
        <dbReference type="ARBA" id="ARBA00023242"/>
    </source>
</evidence>
<keyword evidence="2" id="KW-0804">Transcription</keyword>
<dbReference type="EMBL" id="KZ824323">
    <property type="protein sequence ID" value="RAL07878.1"/>
    <property type="molecule type" value="Genomic_DNA"/>
</dbReference>
<dbReference type="OrthoDB" id="5392779at2759"/>
<evidence type="ECO:0000313" key="5">
    <source>
        <dbReference type="Proteomes" id="UP000248961"/>
    </source>
</evidence>
<dbReference type="GeneID" id="37201622"/>
<evidence type="ECO:0000313" key="4">
    <source>
        <dbReference type="EMBL" id="RAL07878.1"/>
    </source>
</evidence>
<dbReference type="VEuPathDB" id="FungiDB:BO97DRAFT_428918"/>
<dbReference type="PANTHER" id="PTHR47840">
    <property type="entry name" value="ZN(II)2CYS6 TRANSCRIPTION FACTOR (EUROFUNG)-RELATED"/>
    <property type="match status" value="1"/>
</dbReference>
<keyword evidence="5" id="KW-1185">Reference proteome</keyword>
<proteinExistence type="predicted"/>
<accession>A0A395HLY4</accession>
<dbReference type="STRING" id="1450537.A0A395HLY4"/>
<dbReference type="Proteomes" id="UP000248961">
    <property type="component" value="Unassembled WGS sequence"/>
</dbReference>
<gene>
    <name evidence="4" type="ORF">BO97DRAFT_428918</name>
</gene>
<sequence length="159" mass="17116">MGTPLVFSEIQITTAIGASLSFSWFFYFPFQLVQSPWGSHPCATSDGAYPDETLGLPSSTTQPVDLAWNLVQLALGSQQLNLTSPGELQLQLKEPAAAAAQRYLTVANRHGTSDNELVCSLGGMDALMLEARYHINAGSLRVAWLIFRRLSAAAPGCES</sequence>
<dbReference type="RefSeq" id="XP_025547032.1">
    <property type="nucleotide sequence ID" value="XM_025697333.1"/>
</dbReference>
<dbReference type="AlphaFoldDB" id="A0A395HLY4"/>
<dbReference type="PANTHER" id="PTHR47840:SF1">
    <property type="entry name" value="ZN(II)2CYS6 TRANSCRIPTION FACTOR (EUROFUNG)"/>
    <property type="match status" value="1"/>
</dbReference>
<evidence type="ECO:0000256" key="2">
    <source>
        <dbReference type="ARBA" id="ARBA00023163"/>
    </source>
</evidence>
<name>A0A395HLY4_ASPHC</name>
<keyword evidence="3" id="KW-0539">Nucleus</keyword>
<protein>
    <submittedName>
        <fullName evidence="4">Uncharacterized protein</fullName>
    </submittedName>
</protein>
<reference evidence="4 5" key="1">
    <citation type="submission" date="2018-02" db="EMBL/GenBank/DDBJ databases">
        <title>The genomes of Aspergillus section Nigri reveals drivers in fungal speciation.</title>
        <authorList>
            <consortium name="DOE Joint Genome Institute"/>
            <person name="Vesth T.C."/>
            <person name="Nybo J."/>
            <person name="Theobald S."/>
            <person name="Brandl J."/>
            <person name="Frisvad J.C."/>
            <person name="Nielsen K.F."/>
            <person name="Lyhne E.K."/>
            <person name="Kogle M.E."/>
            <person name="Kuo A."/>
            <person name="Riley R."/>
            <person name="Clum A."/>
            <person name="Nolan M."/>
            <person name="Lipzen A."/>
            <person name="Salamov A."/>
            <person name="Henrissat B."/>
            <person name="Wiebenga A."/>
            <person name="De vries R.P."/>
            <person name="Grigoriev I.V."/>
            <person name="Mortensen U.H."/>
            <person name="Andersen M.R."/>
            <person name="Baker S.E."/>
        </authorList>
    </citation>
    <scope>NUCLEOTIDE SEQUENCE [LARGE SCALE GENOMIC DNA]</scope>
    <source>
        <strain evidence="4 5">CBS 101889</strain>
    </source>
</reference>